<dbReference type="RefSeq" id="WP_036719370.1">
    <property type="nucleotide sequence ID" value="NZ_JRKS01000025.1"/>
</dbReference>
<comment type="caution">
    <text evidence="1">The sequence shown here is derived from an EMBL/GenBank/DDBJ whole genome shotgun (WGS) entry which is preliminary data.</text>
</comment>
<dbReference type="AlphaFoldDB" id="A0A099FAA9"/>
<accession>A0A099FAA9</accession>
<gene>
    <name evidence="1" type="ORF">IC63_09295</name>
</gene>
<dbReference type="STRING" id="690417.IC63_09295"/>
<name>A0A099FAA9_9RHOB</name>
<dbReference type="EMBL" id="JRKS01000025">
    <property type="protein sequence ID" value="KGJ07136.1"/>
    <property type="molecule type" value="Genomic_DNA"/>
</dbReference>
<protein>
    <submittedName>
        <fullName evidence="1">Uncharacterized protein</fullName>
    </submittedName>
</protein>
<proteinExistence type="predicted"/>
<evidence type="ECO:0000313" key="2">
    <source>
        <dbReference type="Proteomes" id="UP000029917"/>
    </source>
</evidence>
<evidence type="ECO:0000313" key="1">
    <source>
        <dbReference type="EMBL" id="KGJ07136.1"/>
    </source>
</evidence>
<organism evidence="1 2">
    <name type="scientific">Paracoccus sphaerophysae</name>
    <dbReference type="NCBI Taxonomy" id="690417"/>
    <lineage>
        <taxon>Bacteria</taxon>
        <taxon>Pseudomonadati</taxon>
        <taxon>Pseudomonadota</taxon>
        <taxon>Alphaproteobacteria</taxon>
        <taxon>Rhodobacterales</taxon>
        <taxon>Paracoccaceae</taxon>
        <taxon>Paracoccus</taxon>
    </lineage>
</organism>
<sequence>MMERRSTIHGSRVVSIFGAAGPALDEVGLSAWIAQAAPGEALVYHRGFLAVDATGAVSNLTPERQRTLRGVAAAALRAAEQRLVHLVQARLGPDHFAYIAVARPKPGPAGAALSMRLLEAA</sequence>
<keyword evidence="2" id="KW-1185">Reference proteome</keyword>
<dbReference type="Proteomes" id="UP000029917">
    <property type="component" value="Unassembled WGS sequence"/>
</dbReference>
<reference evidence="1 2" key="2">
    <citation type="submission" date="2014-10" db="EMBL/GenBank/DDBJ databases">
        <title>Paracoccus sanguinis sp. nov., isolated from clinical specimens of New York State patients.</title>
        <authorList>
            <person name="Mingle L.A."/>
            <person name="Cole J.A."/>
            <person name="Lapierre P."/>
            <person name="Musser K.A."/>
        </authorList>
    </citation>
    <scope>NUCLEOTIDE SEQUENCE [LARGE SCALE GENOMIC DNA]</scope>
    <source>
        <strain evidence="1 2">HAMBI 3106</strain>
    </source>
</reference>
<reference evidence="1 2" key="1">
    <citation type="submission" date="2014-09" db="EMBL/GenBank/DDBJ databases">
        <authorList>
            <person name="McGinnis J.M."/>
            <person name="Wolfgang W.J."/>
        </authorList>
    </citation>
    <scope>NUCLEOTIDE SEQUENCE [LARGE SCALE GENOMIC DNA]</scope>
    <source>
        <strain evidence="1 2">HAMBI 3106</strain>
    </source>
</reference>